<dbReference type="PANTHER" id="PTHR11328:SF24">
    <property type="entry name" value="MAJOR FACILITATOR SUPERFAMILY (MFS) PROFILE DOMAIN-CONTAINING PROTEIN"/>
    <property type="match status" value="1"/>
</dbReference>
<dbReference type="EMBL" id="JAJEQW010000014">
    <property type="protein sequence ID" value="MCC2243038.1"/>
    <property type="molecule type" value="Genomic_DNA"/>
</dbReference>
<dbReference type="AlphaFoldDB" id="A0AAW4WL70"/>
<feature type="transmembrane region" description="Helical" evidence="7">
    <location>
        <begin position="347"/>
        <end position="365"/>
    </location>
</feature>
<dbReference type="Pfam" id="PF13347">
    <property type="entry name" value="MFS_2"/>
    <property type="match status" value="1"/>
</dbReference>
<feature type="transmembrane region" description="Helical" evidence="7">
    <location>
        <begin position="406"/>
        <end position="424"/>
    </location>
</feature>
<feature type="transmembrane region" description="Helical" evidence="7">
    <location>
        <begin position="91"/>
        <end position="113"/>
    </location>
</feature>
<dbReference type="SUPFAM" id="SSF103473">
    <property type="entry name" value="MFS general substrate transporter"/>
    <property type="match status" value="1"/>
</dbReference>
<feature type="transmembrane region" description="Helical" evidence="7">
    <location>
        <begin position="119"/>
        <end position="139"/>
    </location>
</feature>
<feature type="transmembrane region" description="Helical" evidence="7">
    <location>
        <begin position="315"/>
        <end position="335"/>
    </location>
</feature>
<feature type="transmembrane region" description="Helical" evidence="7">
    <location>
        <begin position="49"/>
        <end position="70"/>
    </location>
</feature>
<dbReference type="InterPro" id="IPR036259">
    <property type="entry name" value="MFS_trans_sf"/>
</dbReference>
<evidence type="ECO:0000256" key="3">
    <source>
        <dbReference type="ARBA" id="ARBA00022475"/>
    </source>
</evidence>
<dbReference type="InterPro" id="IPR039672">
    <property type="entry name" value="MFS_2"/>
</dbReference>
<feature type="transmembrane region" description="Helical" evidence="7">
    <location>
        <begin position="444"/>
        <end position="465"/>
    </location>
</feature>
<dbReference type="GO" id="GO:0015293">
    <property type="term" value="F:symporter activity"/>
    <property type="evidence" value="ECO:0007669"/>
    <property type="project" value="InterPro"/>
</dbReference>
<feature type="transmembrane region" description="Helical" evidence="7">
    <location>
        <begin position="283"/>
        <end position="303"/>
    </location>
</feature>
<dbReference type="RefSeq" id="WP_227710610.1">
    <property type="nucleotide sequence ID" value="NZ_JAJEQW010000014.1"/>
</dbReference>
<accession>A0AAW4WL70</accession>
<dbReference type="InterPro" id="IPR018043">
    <property type="entry name" value="Na/Gal_symport_CS"/>
</dbReference>
<keyword evidence="5 7" id="KW-1133">Transmembrane helix</keyword>
<evidence type="ECO:0000313" key="8">
    <source>
        <dbReference type="EMBL" id="MCC2243038.1"/>
    </source>
</evidence>
<feature type="transmembrane region" description="Helical" evidence="7">
    <location>
        <begin position="196"/>
        <end position="216"/>
    </location>
</feature>
<dbReference type="Proteomes" id="UP001198893">
    <property type="component" value="Unassembled WGS sequence"/>
</dbReference>
<evidence type="ECO:0000313" key="9">
    <source>
        <dbReference type="Proteomes" id="UP001198893"/>
    </source>
</evidence>
<dbReference type="PROSITE" id="PS00872">
    <property type="entry name" value="NA_GALACTOSIDE_SYMP"/>
    <property type="match status" value="1"/>
</dbReference>
<dbReference type="GO" id="GO:0006814">
    <property type="term" value="P:sodium ion transport"/>
    <property type="evidence" value="ECO:0007669"/>
    <property type="project" value="InterPro"/>
</dbReference>
<proteinExistence type="predicted"/>
<keyword evidence="4 7" id="KW-0812">Transmembrane</keyword>
<feature type="transmembrane region" description="Helical" evidence="7">
    <location>
        <begin position="250"/>
        <end position="277"/>
    </location>
</feature>
<name>A0AAW4WL70_9FIRM</name>
<keyword evidence="2" id="KW-0813">Transport</keyword>
<evidence type="ECO:0000256" key="5">
    <source>
        <dbReference type="ARBA" id="ARBA00022989"/>
    </source>
</evidence>
<dbReference type="PANTHER" id="PTHR11328">
    <property type="entry name" value="MAJOR FACILITATOR SUPERFAMILY DOMAIN-CONTAINING PROTEIN"/>
    <property type="match status" value="1"/>
</dbReference>
<evidence type="ECO:0000256" key="7">
    <source>
        <dbReference type="SAM" id="Phobius"/>
    </source>
</evidence>
<sequence length="485" mass="54392">MSEQIEQEKTIHYNDAKIWQIAFFSMNNTAANLYLALMGYISYYANSMAGFSVVLISSLVTAMNIFDGVTDPVVGFLLDKSKGRFGKFRPFMVAGNILMAVSAVLLFATTHLIPKWVRIPYFIIIYAIFIIGYTFQTVVAKSGQTIITNNPKKRPLSTYFDSIFIMAAYGGSALFVANYLVPKYGGFTNEELYVEYVFWVVVLSALATLLAVIGIWKKDQPGRYEHQQTQKIKVWDFFLILKQNKPIRMLIMAACTNRFAATVYSHTTVGVMLYGIMMENYGIAGWIGVVAALPTLLVVTVGIRAAQRMGQKKALVLFTGLGIFFQLLLIVVLMQDNINTVTFNLKHFNAISFWFMLFFVLLNGCKSITNNMVVPMIADCSDYEQYRSGKFVPGLMGALFSFVDKIFAALGTAFVGLVMLLIGYNKTFPQIGDALTPVLRYTTIFLFCGTPIIGWVSSLIALKFYRLDKKKMNEIAAALQEEEIK</sequence>
<feature type="transmembrane region" description="Helical" evidence="7">
    <location>
        <begin position="21"/>
        <end position="43"/>
    </location>
</feature>
<keyword evidence="3" id="KW-1003">Cell membrane</keyword>
<evidence type="ECO:0000256" key="2">
    <source>
        <dbReference type="ARBA" id="ARBA00022448"/>
    </source>
</evidence>
<reference evidence="8" key="1">
    <citation type="submission" date="2021-10" db="EMBL/GenBank/DDBJ databases">
        <title>Anaerobic single-cell dispensing facilitates the cultivation of human gut bacteria.</title>
        <authorList>
            <person name="Afrizal A."/>
        </authorList>
    </citation>
    <scope>NUCLEOTIDE SEQUENCE</scope>
    <source>
        <strain evidence="8">CLA-AA-H204</strain>
    </source>
</reference>
<evidence type="ECO:0000256" key="1">
    <source>
        <dbReference type="ARBA" id="ARBA00004651"/>
    </source>
</evidence>
<dbReference type="Gene3D" id="1.20.1250.20">
    <property type="entry name" value="MFS general substrate transporter like domains"/>
    <property type="match status" value="1"/>
</dbReference>
<organism evidence="8 9">
    <name type="scientific">Roseburia amylophila</name>
    <dbReference type="NCBI Taxonomy" id="2981794"/>
    <lineage>
        <taxon>Bacteria</taxon>
        <taxon>Bacillati</taxon>
        <taxon>Bacillota</taxon>
        <taxon>Clostridia</taxon>
        <taxon>Lachnospirales</taxon>
        <taxon>Lachnospiraceae</taxon>
        <taxon>Roseburia</taxon>
    </lineage>
</organism>
<keyword evidence="6 7" id="KW-0472">Membrane</keyword>
<feature type="transmembrane region" description="Helical" evidence="7">
    <location>
        <begin position="159"/>
        <end position="181"/>
    </location>
</feature>
<comment type="subcellular location">
    <subcellularLocation>
        <location evidence="1">Cell membrane</location>
        <topology evidence="1">Multi-pass membrane protein</topology>
    </subcellularLocation>
</comment>
<evidence type="ECO:0000256" key="6">
    <source>
        <dbReference type="ARBA" id="ARBA00023136"/>
    </source>
</evidence>
<dbReference type="GO" id="GO:0005886">
    <property type="term" value="C:plasma membrane"/>
    <property type="evidence" value="ECO:0007669"/>
    <property type="project" value="UniProtKB-SubCell"/>
</dbReference>
<dbReference type="GO" id="GO:0008643">
    <property type="term" value="P:carbohydrate transport"/>
    <property type="evidence" value="ECO:0007669"/>
    <property type="project" value="InterPro"/>
</dbReference>
<comment type="caution">
    <text evidence="8">The sequence shown here is derived from an EMBL/GenBank/DDBJ whole genome shotgun (WGS) entry which is preliminary data.</text>
</comment>
<evidence type="ECO:0000256" key="4">
    <source>
        <dbReference type="ARBA" id="ARBA00022692"/>
    </source>
</evidence>
<gene>
    <name evidence="8" type="ORF">LKD47_12175</name>
</gene>
<protein>
    <submittedName>
        <fullName evidence="8">MFS transporter</fullName>
    </submittedName>
</protein>